<dbReference type="Proteomes" id="UP000014975">
    <property type="component" value="Unassembled WGS sequence"/>
</dbReference>
<dbReference type="eggNOG" id="ENOG50335X0">
    <property type="taxonomic scope" value="Bacteria"/>
</dbReference>
<comment type="caution">
    <text evidence="1">The sequence shown here is derived from an EMBL/GenBank/DDBJ whole genome shotgun (WGS) entry which is preliminary data.</text>
</comment>
<protein>
    <submittedName>
        <fullName evidence="1">Uncharacterized protein</fullName>
    </submittedName>
</protein>
<organism evidence="1 2">
    <name type="scientific">Alkalidesulfovibrio alkalitolerans DSM 16529</name>
    <dbReference type="NCBI Taxonomy" id="1121439"/>
    <lineage>
        <taxon>Bacteria</taxon>
        <taxon>Pseudomonadati</taxon>
        <taxon>Thermodesulfobacteriota</taxon>
        <taxon>Desulfovibrionia</taxon>
        <taxon>Desulfovibrionales</taxon>
        <taxon>Desulfovibrionaceae</taxon>
        <taxon>Alkalidesulfovibrio</taxon>
    </lineage>
</organism>
<proteinExistence type="predicted"/>
<accession>S7TDV0</accession>
<dbReference type="EMBL" id="ATHI01000005">
    <property type="protein sequence ID" value="EPR34861.1"/>
    <property type="molecule type" value="Genomic_DNA"/>
</dbReference>
<name>S7TDV0_9BACT</name>
<dbReference type="STRING" id="1121439.dsat_2224"/>
<dbReference type="AlphaFoldDB" id="S7TDV0"/>
<reference evidence="1 2" key="1">
    <citation type="journal article" date="2013" name="Genome Announc.">
        <title>Draft genome sequences for three mercury-methylating, sulfate-reducing bacteria.</title>
        <authorList>
            <person name="Brown S.D."/>
            <person name="Hurt R.A.Jr."/>
            <person name="Gilmour C.C."/>
            <person name="Elias D.A."/>
        </authorList>
    </citation>
    <scope>NUCLEOTIDE SEQUENCE [LARGE SCALE GENOMIC DNA]</scope>
    <source>
        <strain evidence="1 2">DSM 16529</strain>
    </source>
</reference>
<gene>
    <name evidence="1" type="ORF">dsat_2224</name>
</gene>
<evidence type="ECO:0000313" key="1">
    <source>
        <dbReference type="EMBL" id="EPR34861.1"/>
    </source>
</evidence>
<sequence>MEYEARKHSTPFNRKAWTTPTFWTATPSLVKLWDSMGLMPEWYKRGAAAERIIHVRNPKTKRPLPQGRLGKDEQEHGRRIQKVNQLLWINPVTFDIAAIRQAPVAVQEAFDHLGRKELDRTRTTLFRSFSGDKQHGGRFFGHRLQDFPKALRRGEYVRFGGEPIAELDFKSFNVSLLYALKGLDIPPPSFDPYTWDGCPVERQTVKRLVNTALNCNTRHSTILATRSELQKTKRYSSLSGQNYSVYDNAADDTPYAVLEECLDKALSNLPNEVQEFFFTGFGTRAMWYESEIAFKVMDKMVSDGLPIIPIHDGFVCQERHKDQLWEHMKASSAEVLNGAVITVQIAA</sequence>
<evidence type="ECO:0000313" key="2">
    <source>
        <dbReference type="Proteomes" id="UP000014975"/>
    </source>
</evidence>
<keyword evidence="2" id="KW-1185">Reference proteome</keyword>